<reference evidence="24 25" key="1">
    <citation type="submission" date="2017-03" db="EMBL/GenBank/DDBJ databases">
        <title>Genomes of endolithic fungi from Antarctica.</title>
        <authorList>
            <person name="Coleine C."/>
            <person name="Masonjones S."/>
            <person name="Stajich J.E."/>
        </authorList>
    </citation>
    <scope>NUCLEOTIDE SEQUENCE [LARGE SCALE GENOMIC DNA]</scope>
    <source>
        <strain evidence="24 25">CCFEE 5184</strain>
    </source>
</reference>
<keyword evidence="17" id="KW-0961">Cell wall biogenesis/degradation</keyword>
<comment type="function">
    <text evidence="19">Glucanases play a role in cell expansion during growth, in cell-cell fusion during mating, and in spore release during sporulation. This enzyme may be involved in beta-glucan degradation and also function biosynthetically as a transglycosylase.</text>
</comment>
<dbReference type="SUPFAM" id="SSF51445">
    <property type="entry name" value="(Trans)glycosidases"/>
    <property type="match status" value="1"/>
</dbReference>
<sequence length="248" mass="26592">MRFSTIATLAAAALPFTTAYWTGFNVGANNNDGSCKSTADWTTAFNKLKGLPQHITSVRVYAASDCNTLANAVPAAIATGTQILVGIWTEDSTHYTNEKNALQAAINAHGSDWIIAISVGSEDLYRGDTTASTLAQQIYDVRAYFQNAAIADASNTFWQSMDATRTQVNAVSPGKWVWVTETGWPVSGPNSGAAVASVQNAQTYWRSVACACFQQVHVFWYAYQDSSASPSFGVFGSNGNAIYDLYGC</sequence>
<evidence type="ECO:0000256" key="5">
    <source>
        <dbReference type="ARBA" id="ARBA00012780"/>
    </source>
</evidence>
<evidence type="ECO:0000256" key="23">
    <source>
        <dbReference type="SAM" id="SignalP"/>
    </source>
</evidence>
<dbReference type="Proteomes" id="UP000309340">
    <property type="component" value="Unassembled WGS sequence"/>
</dbReference>
<keyword evidence="8" id="KW-0134">Cell wall</keyword>
<dbReference type="PANTHER" id="PTHR16631:SF13">
    <property type="entry name" value="GLUCAN ENDO-1,3-BETA-GLUCOSIDASE EGLC-RELATED"/>
    <property type="match status" value="1"/>
</dbReference>
<feature type="chain" id="PRO_5020834396" description="Probable glucan endo-1,3-beta-glucosidase eglC" evidence="23">
    <location>
        <begin position="20"/>
        <end position="248"/>
    </location>
</feature>
<comment type="caution">
    <text evidence="24">The sequence shown here is derived from an EMBL/GenBank/DDBJ whole genome shotgun (WGS) entry which is preliminary data.</text>
</comment>
<dbReference type="Gene3D" id="3.20.20.80">
    <property type="entry name" value="Glycosidases"/>
    <property type="match status" value="2"/>
</dbReference>
<evidence type="ECO:0000256" key="7">
    <source>
        <dbReference type="ARBA" id="ARBA00022475"/>
    </source>
</evidence>
<evidence type="ECO:0000256" key="11">
    <source>
        <dbReference type="ARBA" id="ARBA00022729"/>
    </source>
</evidence>
<dbReference type="InterPro" id="IPR017853">
    <property type="entry name" value="GH"/>
</dbReference>
<evidence type="ECO:0000256" key="12">
    <source>
        <dbReference type="ARBA" id="ARBA00022801"/>
    </source>
</evidence>
<keyword evidence="18" id="KW-0624">Polysaccharide degradation</keyword>
<evidence type="ECO:0000256" key="16">
    <source>
        <dbReference type="ARBA" id="ARBA00023288"/>
    </source>
</evidence>
<evidence type="ECO:0000256" key="10">
    <source>
        <dbReference type="ARBA" id="ARBA00022622"/>
    </source>
</evidence>
<keyword evidence="25" id="KW-1185">Reference proteome</keyword>
<evidence type="ECO:0000256" key="8">
    <source>
        <dbReference type="ARBA" id="ARBA00022512"/>
    </source>
</evidence>
<dbReference type="GO" id="GO:0000272">
    <property type="term" value="P:polysaccharide catabolic process"/>
    <property type="evidence" value="ECO:0007669"/>
    <property type="project" value="UniProtKB-KW"/>
</dbReference>
<dbReference type="GO" id="GO:0071555">
    <property type="term" value="P:cell wall organization"/>
    <property type="evidence" value="ECO:0007669"/>
    <property type="project" value="UniProtKB-KW"/>
</dbReference>
<evidence type="ECO:0000313" key="25">
    <source>
        <dbReference type="Proteomes" id="UP000309340"/>
    </source>
</evidence>
<dbReference type="AlphaFoldDB" id="A0A4U0XEN5"/>
<evidence type="ECO:0000313" key="24">
    <source>
        <dbReference type="EMBL" id="TKA74346.1"/>
    </source>
</evidence>
<gene>
    <name evidence="24" type="ORF">B0A55_05513</name>
</gene>
<keyword evidence="14" id="KW-0325">Glycoprotein</keyword>
<evidence type="ECO:0000256" key="20">
    <source>
        <dbReference type="ARBA" id="ARBA00032134"/>
    </source>
</evidence>
<dbReference type="OrthoDB" id="77201at2759"/>
<evidence type="ECO:0000256" key="2">
    <source>
        <dbReference type="ARBA" id="ARBA00004191"/>
    </source>
</evidence>
<dbReference type="STRING" id="329884.A0A4U0XEN5"/>
<dbReference type="EC" id="3.2.1.39" evidence="5"/>
<evidence type="ECO:0000256" key="3">
    <source>
        <dbReference type="ARBA" id="ARBA00004609"/>
    </source>
</evidence>
<keyword evidence="16" id="KW-0449">Lipoprotein</keyword>
<evidence type="ECO:0000256" key="19">
    <source>
        <dbReference type="ARBA" id="ARBA00025152"/>
    </source>
</evidence>
<dbReference type="GO" id="GO:0009986">
    <property type="term" value="C:cell surface"/>
    <property type="evidence" value="ECO:0007669"/>
    <property type="project" value="TreeGrafter"/>
</dbReference>
<dbReference type="GO" id="GO:0009277">
    <property type="term" value="C:fungal-type cell wall"/>
    <property type="evidence" value="ECO:0007669"/>
    <property type="project" value="TreeGrafter"/>
</dbReference>
<evidence type="ECO:0000256" key="14">
    <source>
        <dbReference type="ARBA" id="ARBA00023180"/>
    </source>
</evidence>
<protein>
    <recommendedName>
        <fullName evidence="6">Probable glucan endo-1,3-beta-glucosidase eglC</fullName>
        <ecNumber evidence="5">3.2.1.39</ecNumber>
    </recommendedName>
    <alternativeName>
        <fullName evidence="20">Endo-1,3-beta-glucanase eglC</fullName>
    </alternativeName>
    <alternativeName>
        <fullName evidence="21">Laminarinase eglC</fullName>
    </alternativeName>
</protein>
<keyword evidence="15" id="KW-0119">Carbohydrate metabolism</keyword>
<evidence type="ECO:0000256" key="22">
    <source>
        <dbReference type="RuleBase" id="RU004335"/>
    </source>
</evidence>
<evidence type="ECO:0000256" key="13">
    <source>
        <dbReference type="ARBA" id="ARBA00023136"/>
    </source>
</evidence>
<evidence type="ECO:0000256" key="9">
    <source>
        <dbReference type="ARBA" id="ARBA00022525"/>
    </source>
</evidence>
<evidence type="ECO:0000256" key="4">
    <source>
        <dbReference type="ARBA" id="ARBA00008773"/>
    </source>
</evidence>
<name>A0A4U0XEN5_9PEZI</name>
<comment type="subcellular location">
    <subcellularLocation>
        <location evidence="3">Cell membrane</location>
        <topology evidence="3">Lipid-anchor</topology>
        <topology evidence="3">GPI-anchor</topology>
    </subcellularLocation>
    <subcellularLocation>
        <location evidence="2">Secreted</location>
        <location evidence="2">Cell wall</location>
    </subcellularLocation>
</comment>
<dbReference type="GO" id="GO:0005886">
    <property type="term" value="C:plasma membrane"/>
    <property type="evidence" value="ECO:0007669"/>
    <property type="project" value="UniProtKB-SubCell"/>
</dbReference>
<dbReference type="GO" id="GO:0098552">
    <property type="term" value="C:side of membrane"/>
    <property type="evidence" value="ECO:0007669"/>
    <property type="project" value="UniProtKB-KW"/>
</dbReference>
<dbReference type="InterPro" id="IPR000490">
    <property type="entry name" value="Glyco_hydro_17"/>
</dbReference>
<evidence type="ECO:0000256" key="1">
    <source>
        <dbReference type="ARBA" id="ARBA00000382"/>
    </source>
</evidence>
<dbReference type="GO" id="GO:0005576">
    <property type="term" value="C:extracellular region"/>
    <property type="evidence" value="ECO:0007669"/>
    <property type="project" value="TreeGrafter"/>
</dbReference>
<dbReference type="EMBL" id="NAJQ01000229">
    <property type="protein sequence ID" value="TKA74346.1"/>
    <property type="molecule type" value="Genomic_DNA"/>
</dbReference>
<keyword evidence="11 23" id="KW-0732">Signal</keyword>
<dbReference type="Pfam" id="PF00332">
    <property type="entry name" value="Glyco_hydro_17"/>
    <property type="match status" value="1"/>
</dbReference>
<organism evidence="24 25">
    <name type="scientific">Friedmanniomyces simplex</name>
    <dbReference type="NCBI Taxonomy" id="329884"/>
    <lineage>
        <taxon>Eukaryota</taxon>
        <taxon>Fungi</taxon>
        <taxon>Dikarya</taxon>
        <taxon>Ascomycota</taxon>
        <taxon>Pezizomycotina</taxon>
        <taxon>Dothideomycetes</taxon>
        <taxon>Dothideomycetidae</taxon>
        <taxon>Mycosphaerellales</taxon>
        <taxon>Teratosphaeriaceae</taxon>
        <taxon>Friedmanniomyces</taxon>
    </lineage>
</organism>
<keyword evidence="12" id="KW-0378">Hydrolase</keyword>
<keyword evidence="9" id="KW-0964">Secreted</keyword>
<evidence type="ECO:0000256" key="21">
    <source>
        <dbReference type="ARBA" id="ARBA00032906"/>
    </source>
</evidence>
<evidence type="ECO:0000256" key="18">
    <source>
        <dbReference type="ARBA" id="ARBA00023326"/>
    </source>
</evidence>
<dbReference type="GO" id="GO:0042973">
    <property type="term" value="F:glucan endo-1,3-beta-D-glucosidase activity"/>
    <property type="evidence" value="ECO:0007669"/>
    <property type="project" value="UniProtKB-EC"/>
</dbReference>
<feature type="signal peptide" evidence="23">
    <location>
        <begin position="1"/>
        <end position="19"/>
    </location>
</feature>
<evidence type="ECO:0000256" key="15">
    <source>
        <dbReference type="ARBA" id="ARBA00023277"/>
    </source>
</evidence>
<dbReference type="PANTHER" id="PTHR16631">
    <property type="entry name" value="GLUCAN 1,3-BETA-GLUCOSIDASE"/>
    <property type="match status" value="1"/>
</dbReference>
<evidence type="ECO:0000256" key="6">
    <source>
        <dbReference type="ARBA" id="ARBA00019762"/>
    </source>
</evidence>
<keyword evidence="7" id="KW-1003">Cell membrane</keyword>
<comment type="catalytic activity">
    <reaction evidence="1">
        <text>Hydrolysis of (1-&gt;3)-beta-D-glucosidic linkages in (1-&gt;3)-beta-D-glucans.</text>
        <dbReference type="EC" id="3.2.1.39"/>
    </reaction>
</comment>
<keyword evidence="13" id="KW-0472">Membrane</keyword>
<keyword evidence="10" id="KW-0336">GPI-anchor</keyword>
<comment type="similarity">
    <text evidence="4 22">Belongs to the glycosyl hydrolase 17 family.</text>
</comment>
<dbReference type="InterPro" id="IPR050732">
    <property type="entry name" value="Beta-glucan_modifiers"/>
</dbReference>
<evidence type="ECO:0000256" key="17">
    <source>
        <dbReference type="ARBA" id="ARBA00023316"/>
    </source>
</evidence>
<proteinExistence type="inferred from homology"/>
<accession>A0A4U0XEN5</accession>